<feature type="region of interest" description="Disordered" evidence="1">
    <location>
        <begin position="30"/>
        <end position="50"/>
    </location>
</feature>
<dbReference type="PROSITE" id="PS51257">
    <property type="entry name" value="PROKAR_LIPOPROTEIN"/>
    <property type="match status" value="1"/>
</dbReference>
<dbReference type="Proteomes" id="UP000248090">
    <property type="component" value="Unassembled WGS sequence"/>
</dbReference>
<evidence type="ECO:0000256" key="1">
    <source>
        <dbReference type="SAM" id="MobiDB-lite"/>
    </source>
</evidence>
<comment type="caution">
    <text evidence="3">The sequence shown here is derived from an EMBL/GenBank/DDBJ whole genome shotgun (WGS) entry which is preliminary data.</text>
</comment>
<proteinExistence type="predicted"/>
<protein>
    <recommendedName>
        <fullName evidence="5">Lipoprotein</fullName>
    </recommendedName>
</protein>
<gene>
    <name evidence="3" type="ORF">WH50_10785</name>
</gene>
<name>A0ABX5LXB0_9GAMM</name>
<evidence type="ECO:0000313" key="4">
    <source>
        <dbReference type="Proteomes" id="UP000248090"/>
    </source>
</evidence>
<sequence length="106" mass="11580">MKTIARYYPVLLLAATLLSGCAVQVGKEPGVNPPKLMPDPKDSTSQIWDHPGAFGPVPEHLMAKAKEECSSLDTDKVHYKAIGYHPRAMDDKGVPYPDGGYLCVRK</sequence>
<keyword evidence="4" id="KW-1185">Reference proteome</keyword>
<feature type="chain" id="PRO_5047426895" description="Lipoprotein" evidence="2">
    <location>
        <begin position="25"/>
        <end position="106"/>
    </location>
</feature>
<reference evidence="3 4" key="1">
    <citation type="submission" date="2015-03" db="EMBL/GenBank/DDBJ databases">
        <authorList>
            <person name="Krishnan R."/>
            <person name="Midha S."/>
            <person name="Patil P.B."/>
            <person name="Rameshkumar N."/>
        </authorList>
    </citation>
    <scope>NUCLEOTIDE SEQUENCE [LARGE SCALE GENOMIC DNA]</scope>
    <source>
        <strain evidence="3 4">L1E11</strain>
    </source>
</reference>
<evidence type="ECO:0000313" key="3">
    <source>
        <dbReference type="EMBL" id="PXF31254.1"/>
    </source>
</evidence>
<keyword evidence="2" id="KW-0732">Signal</keyword>
<dbReference type="RefSeq" id="WP_110187313.1">
    <property type="nucleotide sequence ID" value="NZ_CP177354.1"/>
</dbReference>
<accession>A0ABX5LXB0</accession>
<evidence type="ECO:0000256" key="2">
    <source>
        <dbReference type="SAM" id="SignalP"/>
    </source>
</evidence>
<organism evidence="3 4">
    <name type="scientific">Pokkaliibacter plantistimulans</name>
    <dbReference type="NCBI Taxonomy" id="1635171"/>
    <lineage>
        <taxon>Bacteria</taxon>
        <taxon>Pseudomonadati</taxon>
        <taxon>Pseudomonadota</taxon>
        <taxon>Gammaproteobacteria</taxon>
        <taxon>Oceanospirillales</taxon>
        <taxon>Balneatrichaceae</taxon>
        <taxon>Pokkaliibacter</taxon>
    </lineage>
</organism>
<feature type="signal peptide" evidence="2">
    <location>
        <begin position="1"/>
        <end position="24"/>
    </location>
</feature>
<dbReference type="EMBL" id="LAPT01000046">
    <property type="protein sequence ID" value="PXF31254.1"/>
    <property type="molecule type" value="Genomic_DNA"/>
</dbReference>
<evidence type="ECO:0008006" key="5">
    <source>
        <dbReference type="Google" id="ProtNLM"/>
    </source>
</evidence>